<dbReference type="PRINTS" id="PR00364">
    <property type="entry name" value="DISEASERSIST"/>
</dbReference>
<dbReference type="PANTHER" id="PTHR33463">
    <property type="entry name" value="NB-ARC DOMAIN-CONTAINING PROTEIN-RELATED"/>
    <property type="match status" value="1"/>
</dbReference>
<dbReference type="EMBL" id="KK198759">
    <property type="protein sequence ID" value="KCW63778.1"/>
    <property type="molecule type" value="Genomic_DNA"/>
</dbReference>
<reference evidence="2" key="1">
    <citation type="submission" date="2013-07" db="EMBL/GenBank/DDBJ databases">
        <title>The genome of Eucalyptus grandis.</title>
        <authorList>
            <person name="Schmutz J."/>
            <person name="Hayes R."/>
            <person name="Myburg A."/>
            <person name="Tuskan G."/>
            <person name="Grattapaglia D."/>
            <person name="Rokhsar D.S."/>
        </authorList>
    </citation>
    <scope>NUCLEOTIDE SEQUENCE</scope>
    <source>
        <tissue evidence="2">Leaf extractions</tissue>
    </source>
</reference>
<dbReference type="AlphaFoldDB" id="A0A059BCC1"/>
<dbReference type="OMA" id="LMSCIAR"/>
<dbReference type="InterPro" id="IPR050905">
    <property type="entry name" value="Plant_NBS-LRR"/>
</dbReference>
<dbReference type="InterPro" id="IPR032675">
    <property type="entry name" value="LRR_dom_sf"/>
</dbReference>
<dbReference type="SUPFAM" id="SSF52058">
    <property type="entry name" value="L domain-like"/>
    <property type="match status" value="2"/>
</dbReference>
<sequence>MAKQMCKSAILEGSSCGTIWVVPGYNYEVKSLVEIIAIQLSVFSSNEEWETYDNIEIEQQEREKKSGKPEPKATVKVDQKDVAVAGKDPYLLAVLDDIINKDEKKILFALSNILHGHLLKALIIRSGRDTGIGNEGNGDTIWTEDRRSYEIKFPSDVDSSNLLRNRLLNNSSGHPGAIIMMAEAMNNVKDFELDNAVEEAVSILESADIETLLQHVYKICLFLHHDSIHDDELISHWLLEGYFDHHDHIEKAYEEGHHTPIELKDCGFLREKENSYVYTESDALGGSPLRIQRLTVLVILNPMFKKLPLELSILRELQVLDLRGCCLLENVDEIHELTKLLILQISGAHFVEEIHDDLFEHMKDLRSLSLYEVGIKWLPASVLNQSELRWLILRNCPNLKQLCDFKLLKTKESAKQEVLSLAKLEVKSLSSLQKIQILILSKTKLGRLPYFRNLGELTQLHLSDCPSLARLSKATYLKELQADSLQTQIHFRILDLPGSAVNKLPCNISSLSHLLLSGCVELPKLPFTQGLQGLEELNLSDASILEEFKDESFEHLNSLRQLILSNSKIKALTLLSENSELRLHSVKNGKFLTWLPNLSKLQKLEVLDLSGCSELVVASNDSFWGILHHLIMRNCTYLKDLPSLEALLNLEVLDHCGAKSLSIKLEFFRHMSNQRILNLSEIKFEQLLFLPTLESFSNVQQLLLRDCADLEEMENLKSLTNLAVLDLSGTKIKEFPYDHIKEVDRKKKKYIPEEFHLGACESLSSENSASPDREFDIKKSCWLDRCTNIRRIVDGEEDAKALGNLDFLYLCNLSSLRCVCDDKLQSEVFQGLKSLFIDCCPMLTDIFPFSKLPKKLENLKIKFCAELKELFNPGMSAECNLQTLDLLELPKLVRIGVMMVSLRVLKVRQCPNLENLERQPSRFFVVKIPRQAKNEMIIRKKLPIE</sequence>
<dbReference type="GO" id="GO:0035556">
    <property type="term" value="P:intracellular signal transduction"/>
    <property type="evidence" value="ECO:0000318"/>
    <property type="project" value="GO_Central"/>
</dbReference>
<gene>
    <name evidence="2" type="ORF">EUGRSUZ_G01441</name>
</gene>
<dbReference type="PANTHER" id="PTHR33463:SF186">
    <property type="entry name" value="NB-ARC DOMAIN-CONTAINING PROTEIN"/>
    <property type="match status" value="1"/>
</dbReference>
<evidence type="ECO:0008006" key="3">
    <source>
        <dbReference type="Google" id="ProtNLM"/>
    </source>
</evidence>
<dbReference type="Gramene" id="KCW63778">
    <property type="protein sequence ID" value="KCW63778"/>
    <property type="gene ID" value="EUGRSUZ_G01441"/>
</dbReference>
<accession>A0A059BCC1</accession>
<dbReference type="InParanoid" id="A0A059BCC1"/>
<evidence type="ECO:0000256" key="1">
    <source>
        <dbReference type="ARBA" id="ARBA00022821"/>
    </source>
</evidence>
<dbReference type="Gene3D" id="3.80.10.10">
    <property type="entry name" value="Ribonuclease Inhibitor"/>
    <property type="match status" value="4"/>
</dbReference>
<proteinExistence type="predicted"/>
<organism evidence="2">
    <name type="scientific">Eucalyptus grandis</name>
    <name type="common">Flooded gum</name>
    <dbReference type="NCBI Taxonomy" id="71139"/>
    <lineage>
        <taxon>Eukaryota</taxon>
        <taxon>Viridiplantae</taxon>
        <taxon>Streptophyta</taxon>
        <taxon>Embryophyta</taxon>
        <taxon>Tracheophyta</taxon>
        <taxon>Spermatophyta</taxon>
        <taxon>Magnoliopsida</taxon>
        <taxon>eudicotyledons</taxon>
        <taxon>Gunneridae</taxon>
        <taxon>Pentapetalae</taxon>
        <taxon>rosids</taxon>
        <taxon>malvids</taxon>
        <taxon>Myrtales</taxon>
        <taxon>Myrtaceae</taxon>
        <taxon>Myrtoideae</taxon>
        <taxon>Eucalypteae</taxon>
        <taxon>Eucalyptus</taxon>
    </lineage>
</organism>
<protein>
    <recommendedName>
        <fullName evidence="3">NB-ARC domain-containing protein</fullName>
    </recommendedName>
</protein>
<keyword evidence="1" id="KW-0611">Plant defense</keyword>
<name>A0A059BCC1_EUCGR</name>
<evidence type="ECO:0000313" key="2">
    <source>
        <dbReference type="EMBL" id="KCW63778.1"/>
    </source>
</evidence>